<evidence type="ECO:0000256" key="1">
    <source>
        <dbReference type="ARBA" id="ARBA00004651"/>
    </source>
</evidence>
<comment type="caution">
    <text evidence="7">The sequence shown here is derived from an EMBL/GenBank/DDBJ whole genome shotgun (WGS) entry which is preliminary data.</text>
</comment>
<dbReference type="GO" id="GO:0022857">
    <property type="term" value="F:transmembrane transporter activity"/>
    <property type="evidence" value="ECO:0007669"/>
    <property type="project" value="InterPro"/>
</dbReference>
<feature type="transmembrane region" description="Helical" evidence="6">
    <location>
        <begin position="142"/>
        <end position="160"/>
    </location>
</feature>
<dbReference type="AlphaFoldDB" id="A0A3E0VAW9"/>
<sequence length="340" mass="34161">MTRTSPAPAVLTDVNAGATTGRTRIRALGEWAGDASVIIAVTTVVLFLIACLVVPEFATADNLRALLLSIALVGIAAVGMSVITIVGRLFSLSVSATVAVSTIIFAGALGLGPWFALVIAVAFGAVAGAVQGVLAGRLKADPIVTTIAGAAVMIGIAQIFSEGRTVAGAGDASVFAINIAGVLPMQVLIFLLVTGVAWWIHRFTVLGRKITLVGLNERAAEVSGLRSWPLVIVAFVASGALAGLAGALLASESGQGNLQLGATFGFDAITAVVVGGISVKGGMGNPLNAAVGAFLVGLLSNALVLVGLTYETQLIVKGVLVLFAIIITGVASQAKNGARR</sequence>
<dbReference type="OrthoDB" id="5193077at2"/>
<feature type="transmembrane region" description="Helical" evidence="6">
    <location>
        <begin position="66"/>
        <end position="91"/>
    </location>
</feature>
<dbReference type="EMBL" id="NBXA01000033">
    <property type="protein sequence ID" value="RFA07006.1"/>
    <property type="molecule type" value="Genomic_DNA"/>
</dbReference>
<dbReference type="PANTHER" id="PTHR32196">
    <property type="entry name" value="ABC TRANSPORTER PERMEASE PROTEIN YPHD-RELATED-RELATED"/>
    <property type="match status" value="1"/>
</dbReference>
<evidence type="ECO:0000313" key="8">
    <source>
        <dbReference type="Proteomes" id="UP000256709"/>
    </source>
</evidence>
<keyword evidence="3 6" id="KW-0812">Transmembrane</keyword>
<keyword evidence="4 6" id="KW-1133">Transmembrane helix</keyword>
<dbReference type="CDD" id="cd06579">
    <property type="entry name" value="TM_PBP1_transp_AraH_like"/>
    <property type="match status" value="1"/>
</dbReference>
<feature type="transmembrane region" description="Helical" evidence="6">
    <location>
        <begin position="103"/>
        <end position="130"/>
    </location>
</feature>
<feature type="transmembrane region" description="Helical" evidence="6">
    <location>
        <begin position="314"/>
        <end position="334"/>
    </location>
</feature>
<dbReference type="InterPro" id="IPR001851">
    <property type="entry name" value="ABC_transp_permease"/>
</dbReference>
<feature type="transmembrane region" description="Helical" evidence="6">
    <location>
        <begin position="172"/>
        <end position="200"/>
    </location>
</feature>
<dbReference type="RefSeq" id="WP_116284537.1">
    <property type="nucleotide sequence ID" value="NZ_NBXA01000033.1"/>
</dbReference>
<evidence type="ECO:0008006" key="9">
    <source>
        <dbReference type="Google" id="ProtNLM"/>
    </source>
</evidence>
<gene>
    <name evidence="7" type="ORF">B7R21_17425</name>
</gene>
<keyword evidence="2" id="KW-1003">Cell membrane</keyword>
<evidence type="ECO:0000256" key="6">
    <source>
        <dbReference type="SAM" id="Phobius"/>
    </source>
</evidence>
<protein>
    <recommendedName>
        <fullName evidence="9">ABC transporter permease</fullName>
    </recommendedName>
</protein>
<evidence type="ECO:0000256" key="3">
    <source>
        <dbReference type="ARBA" id="ARBA00022692"/>
    </source>
</evidence>
<reference evidence="7 8" key="1">
    <citation type="submission" date="2017-04" db="EMBL/GenBank/DDBJ databases">
        <title>Comparative genome analysis of Subtercola boreus.</title>
        <authorList>
            <person name="Cho Y.-J."/>
            <person name="Cho A."/>
            <person name="Kim O.-S."/>
            <person name="Lee J.-I."/>
        </authorList>
    </citation>
    <scope>NUCLEOTIDE SEQUENCE [LARGE SCALE GENOMIC DNA]</scope>
    <source>
        <strain evidence="7 8">P27444</strain>
    </source>
</reference>
<evidence type="ECO:0000256" key="5">
    <source>
        <dbReference type="ARBA" id="ARBA00023136"/>
    </source>
</evidence>
<evidence type="ECO:0000313" key="7">
    <source>
        <dbReference type="EMBL" id="RFA07006.1"/>
    </source>
</evidence>
<evidence type="ECO:0000256" key="2">
    <source>
        <dbReference type="ARBA" id="ARBA00022475"/>
    </source>
</evidence>
<accession>A0A3E0VAW9</accession>
<feature type="transmembrane region" description="Helical" evidence="6">
    <location>
        <begin position="228"/>
        <end position="250"/>
    </location>
</feature>
<dbReference type="Pfam" id="PF02653">
    <property type="entry name" value="BPD_transp_2"/>
    <property type="match status" value="1"/>
</dbReference>
<feature type="transmembrane region" description="Helical" evidence="6">
    <location>
        <begin position="256"/>
        <end position="277"/>
    </location>
</feature>
<name>A0A3E0VAW9_9MICO</name>
<dbReference type="GO" id="GO:0005886">
    <property type="term" value="C:plasma membrane"/>
    <property type="evidence" value="ECO:0007669"/>
    <property type="project" value="UniProtKB-SubCell"/>
</dbReference>
<keyword evidence="5 6" id="KW-0472">Membrane</keyword>
<proteinExistence type="predicted"/>
<comment type="subcellular location">
    <subcellularLocation>
        <location evidence="1">Cell membrane</location>
        <topology evidence="1">Multi-pass membrane protein</topology>
    </subcellularLocation>
</comment>
<organism evidence="7 8">
    <name type="scientific">Subtercola boreus</name>
    <dbReference type="NCBI Taxonomy" id="120213"/>
    <lineage>
        <taxon>Bacteria</taxon>
        <taxon>Bacillati</taxon>
        <taxon>Actinomycetota</taxon>
        <taxon>Actinomycetes</taxon>
        <taxon>Micrococcales</taxon>
        <taxon>Microbacteriaceae</taxon>
        <taxon>Subtercola</taxon>
    </lineage>
</organism>
<feature type="transmembrane region" description="Helical" evidence="6">
    <location>
        <begin position="289"/>
        <end position="308"/>
    </location>
</feature>
<evidence type="ECO:0000256" key="4">
    <source>
        <dbReference type="ARBA" id="ARBA00022989"/>
    </source>
</evidence>
<feature type="transmembrane region" description="Helical" evidence="6">
    <location>
        <begin position="35"/>
        <end position="54"/>
    </location>
</feature>
<dbReference type="Proteomes" id="UP000256709">
    <property type="component" value="Unassembled WGS sequence"/>
</dbReference>